<accession>A0ABV9ZIZ0</accession>
<feature type="transmembrane region" description="Helical" evidence="6">
    <location>
        <begin position="437"/>
        <end position="453"/>
    </location>
</feature>
<feature type="transmembrane region" description="Helical" evidence="6">
    <location>
        <begin position="28"/>
        <end position="45"/>
    </location>
</feature>
<dbReference type="PIRSF" id="PIRSF006060">
    <property type="entry name" value="AA_transporter"/>
    <property type="match status" value="1"/>
</dbReference>
<evidence type="ECO:0000256" key="2">
    <source>
        <dbReference type="ARBA" id="ARBA00022475"/>
    </source>
</evidence>
<protein>
    <submittedName>
        <fullName evidence="7">APC family permease</fullName>
    </submittedName>
</protein>
<feature type="transmembrane region" description="Helical" evidence="6">
    <location>
        <begin position="352"/>
        <end position="371"/>
    </location>
</feature>
<feature type="transmembrane region" description="Helical" evidence="6">
    <location>
        <begin position="100"/>
        <end position="124"/>
    </location>
</feature>
<evidence type="ECO:0000256" key="1">
    <source>
        <dbReference type="ARBA" id="ARBA00004651"/>
    </source>
</evidence>
<feature type="transmembrane region" description="Helical" evidence="6">
    <location>
        <begin position="377"/>
        <end position="398"/>
    </location>
</feature>
<sequence>MPDDSAKAATTDATSGEPSLVRAIGPKLLVFFIIGDILGTTIYALTGTVSERVGGALWLPFLLAFVVAFMTAFSYLELVGKYPRAAGAALYTQQAFRRPFLTFLVAFTVMCSGITSAASAAQAFGGTNLDAIVGEVPGWVTPLVVVAFLLMLAAINFRGVGESVRVNVVLTTIELLGLAIVIVLGAWAVINGAGDASRLTEFATSAPESSIFSEPAVLLAISSATALAFFAMVGFEDSVNMAEETVDPPRTFPRAMLLAMGITATIYLVVALLASTLVPTEELAAAESGALLRVVQTASPSFPAVVFAAITLFAVTNTALINMMMASRLLYGMARERIIPDAFARVHPGRRTPWLAIVVTSALAIVLVLLLDISELGSMTSLLLLAVFTLVNIAVLVLRRDEVDHRHFRAPTAVPIVAAVLCAFLASPFSGRPPKEYLFAGVLLLLGVALWGVNRATTGRRDDFDASTLGR</sequence>
<keyword evidence="2" id="KW-1003">Cell membrane</keyword>
<dbReference type="RefSeq" id="WP_378023459.1">
    <property type="nucleotide sequence ID" value="NZ_JBHSKG010000015.1"/>
</dbReference>
<organism evidence="7 8">
    <name type="scientific">Actinomycetospora rhizophila</name>
    <dbReference type="NCBI Taxonomy" id="1416876"/>
    <lineage>
        <taxon>Bacteria</taxon>
        <taxon>Bacillati</taxon>
        <taxon>Actinomycetota</taxon>
        <taxon>Actinomycetes</taxon>
        <taxon>Pseudonocardiales</taxon>
        <taxon>Pseudonocardiaceae</taxon>
        <taxon>Actinomycetospora</taxon>
    </lineage>
</organism>
<dbReference type="InterPro" id="IPR002293">
    <property type="entry name" value="AA/rel_permease1"/>
</dbReference>
<evidence type="ECO:0000256" key="5">
    <source>
        <dbReference type="ARBA" id="ARBA00023136"/>
    </source>
</evidence>
<reference evidence="8" key="1">
    <citation type="journal article" date="2019" name="Int. J. Syst. Evol. Microbiol.">
        <title>The Global Catalogue of Microorganisms (GCM) 10K type strain sequencing project: providing services to taxonomists for standard genome sequencing and annotation.</title>
        <authorList>
            <consortium name="The Broad Institute Genomics Platform"/>
            <consortium name="The Broad Institute Genome Sequencing Center for Infectious Disease"/>
            <person name="Wu L."/>
            <person name="Ma J."/>
        </authorList>
    </citation>
    <scope>NUCLEOTIDE SEQUENCE [LARGE SCALE GENOMIC DNA]</scope>
    <source>
        <strain evidence="8">XZYJ18</strain>
    </source>
</reference>
<proteinExistence type="predicted"/>
<feature type="transmembrane region" description="Helical" evidence="6">
    <location>
        <begin position="304"/>
        <end position="331"/>
    </location>
</feature>
<keyword evidence="5 6" id="KW-0472">Membrane</keyword>
<dbReference type="PANTHER" id="PTHR42770:SF11">
    <property type="entry name" value="INNER MEMBRANE TRANSPORT PROTEIN YBAT"/>
    <property type="match status" value="1"/>
</dbReference>
<keyword evidence="8" id="KW-1185">Reference proteome</keyword>
<dbReference type="EMBL" id="JBHSKG010000015">
    <property type="protein sequence ID" value="MFC5141304.1"/>
    <property type="molecule type" value="Genomic_DNA"/>
</dbReference>
<feature type="transmembrane region" description="Helical" evidence="6">
    <location>
        <begin position="410"/>
        <end position="431"/>
    </location>
</feature>
<evidence type="ECO:0000256" key="6">
    <source>
        <dbReference type="SAM" id="Phobius"/>
    </source>
</evidence>
<feature type="transmembrane region" description="Helical" evidence="6">
    <location>
        <begin position="57"/>
        <end position="79"/>
    </location>
</feature>
<keyword evidence="4 6" id="KW-1133">Transmembrane helix</keyword>
<comment type="caution">
    <text evidence="7">The sequence shown here is derived from an EMBL/GenBank/DDBJ whole genome shotgun (WGS) entry which is preliminary data.</text>
</comment>
<dbReference type="Gene3D" id="1.20.1740.10">
    <property type="entry name" value="Amino acid/polyamine transporter I"/>
    <property type="match status" value="1"/>
</dbReference>
<feature type="transmembrane region" description="Helical" evidence="6">
    <location>
        <begin position="216"/>
        <end position="235"/>
    </location>
</feature>
<comment type="subcellular location">
    <subcellularLocation>
        <location evidence="1">Cell membrane</location>
        <topology evidence="1">Multi-pass membrane protein</topology>
    </subcellularLocation>
</comment>
<evidence type="ECO:0000313" key="8">
    <source>
        <dbReference type="Proteomes" id="UP001596175"/>
    </source>
</evidence>
<evidence type="ECO:0000256" key="4">
    <source>
        <dbReference type="ARBA" id="ARBA00022989"/>
    </source>
</evidence>
<dbReference type="Pfam" id="PF13520">
    <property type="entry name" value="AA_permease_2"/>
    <property type="match status" value="1"/>
</dbReference>
<feature type="transmembrane region" description="Helical" evidence="6">
    <location>
        <begin position="256"/>
        <end position="278"/>
    </location>
</feature>
<dbReference type="InterPro" id="IPR050367">
    <property type="entry name" value="APC_superfamily"/>
</dbReference>
<dbReference type="Proteomes" id="UP001596175">
    <property type="component" value="Unassembled WGS sequence"/>
</dbReference>
<keyword evidence="3 6" id="KW-0812">Transmembrane</keyword>
<name>A0ABV9ZIZ0_9PSEU</name>
<gene>
    <name evidence="7" type="ORF">ACFPK1_23910</name>
</gene>
<dbReference type="PANTHER" id="PTHR42770">
    <property type="entry name" value="AMINO ACID TRANSPORTER-RELATED"/>
    <property type="match status" value="1"/>
</dbReference>
<evidence type="ECO:0000256" key="3">
    <source>
        <dbReference type="ARBA" id="ARBA00022692"/>
    </source>
</evidence>
<feature type="transmembrane region" description="Helical" evidence="6">
    <location>
        <begin position="136"/>
        <end position="157"/>
    </location>
</feature>
<feature type="transmembrane region" description="Helical" evidence="6">
    <location>
        <begin position="169"/>
        <end position="190"/>
    </location>
</feature>
<evidence type="ECO:0000313" key="7">
    <source>
        <dbReference type="EMBL" id="MFC5141304.1"/>
    </source>
</evidence>